<dbReference type="InterPro" id="IPR041491">
    <property type="entry name" value="TRPM_SLOG"/>
</dbReference>
<dbReference type="Proteomes" id="UP000682733">
    <property type="component" value="Unassembled WGS sequence"/>
</dbReference>
<evidence type="ECO:0000313" key="4">
    <source>
        <dbReference type="EMBL" id="CAF3798241.1"/>
    </source>
</evidence>
<dbReference type="Proteomes" id="UP000663829">
    <property type="component" value="Unassembled WGS sequence"/>
</dbReference>
<evidence type="ECO:0000313" key="2">
    <source>
        <dbReference type="EMBL" id="CAF1029908.1"/>
    </source>
</evidence>
<dbReference type="Proteomes" id="UP000677228">
    <property type="component" value="Unassembled WGS sequence"/>
</dbReference>
<dbReference type="EMBL" id="CAJNOQ010008004">
    <property type="protein sequence ID" value="CAF1185536.1"/>
    <property type="molecule type" value="Genomic_DNA"/>
</dbReference>
<dbReference type="PANTHER" id="PTHR13800">
    <property type="entry name" value="TRANSIENT RECEPTOR POTENTIAL CATION CHANNEL, SUBFAMILY M, MEMBER 6"/>
    <property type="match status" value="1"/>
</dbReference>
<reference evidence="3" key="1">
    <citation type="submission" date="2021-02" db="EMBL/GenBank/DDBJ databases">
        <authorList>
            <person name="Nowell W R."/>
        </authorList>
    </citation>
    <scope>NUCLEOTIDE SEQUENCE</scope>
</reference>
<accession>A0A814VAL7</accession>
<dbReference type="PANTHER" id="PTHR13800:SF12">
    <property type="entry name" value="TRANSIENT RECEPTOR POTENTIAL CATION CHANNEL SUBFAMILY M MEMBER-LIKE 2"/>
    <property type="match status" value="1"/>
</dbReference>
<dbReference type="GO" id="GO:0099604">
    <property type="term" value="F:ligand-gated calcium channel activity"/>
    <property type="evidence" value="ECO:0007669"/>
    <property type="project" value="TreeGrafter"/>
</dbReference>
<protein>
    <recommendedName>
        <fullName evidence="1">TRPM SLOG domain-containing protein</fullName>
    </recommendedName>
</protein>
<name>A0A814VAL7_9BILA</name>
<dbReference type="Proteomes" id="UP000681722">
    <property type="component" value="Unassembled WGS sequence"/>
</dbReference>
<dbReference type="EMBL" id="CAJNOK010007279">
    <property type="protein sequence ID" value="CAF1029908.1"/>
    <property type="molecule type" value="Genomic_DNA"/>
</dbReference>
<proteinExistence type="predicted"/>
<dbReference type="InterPro" id="IPR050927">
    <property type="entry name" value="TRPM"/>
</dbReference>
<evidence type="ECO:0000313" key="3">
    <source>
        <dbReference type="EMBL" id="CAF1185536.1"/>
    </source>
</evidence>
<evidence type="ECO:0000313" key="6">
    <source>
        <dbReference type="Proteomes" id="UP000663829"/>
    </source>
</evidence>
<dbReference type="EMBL" id="CAJOBA010007292">
    <property type="protein sequence ID" value="CAF3798241.1"/>
    <property type="molecule type" value="Genomic_DNA"/>
</dbReference>
<feature type="domain" description="TRPM SLOG" evidence="1">
    <location>
        <begin position="16"/>
        <end position="108"/>
    </location>
</feature>
<gene>
    <name evidence="3" type="ORF">GPM918_LOCUS22927</name>
    <name evidence="2" type="ORF">OVA965_LOCUS15935</name>
    <name evidence="5" type="ORF">SRO942_LOCUS22922</name>
    <name evidence="4" type="ORF">TMI583_LOCUS15947</name>
</gene>
<sequence>MEHYQTNQRTKVPDIYNLIVEDCGKPSLIMSVYGGAKYFELNENLEKKFMKGIVQVATIADAWILTTGLNSGVSKLVGDGISSYRLLSKHPKEVVAIGLTQWGSLTDATRKLLKQ</sequence>
<dbReference type="EMBL" id="CAJOBC010008003">
    <property type="protein sequence ID" value="CAF3949734.1"/>
    <property type="molecule type" value="Genomic_DNA"/>
</dbReference>
<comment type="caution">
    <text evidence="3">The sequence shown here is derived from an EMBL/GenBank/DDBJ whole genome shotgun (WGS) entry which is preliminary data.</text>
</comment>
<evidence type="ECO:0000259" key="1">
    <source>
        <dbReference type="Pfam" id="PF18139"/>
    </source>
</evidence>
<organism evidence="3 6">
    <name type="scientific">Didymodactylos carnosus</name>
    <dbReference type="NCBI Taxonomy" id="1234261"/>
    <lineage>
        <taxon>Eukaryota</taxon>
        <taxon>Metazoa</taxon>
        <taxon>Spiralia</taxon>
        <taxon>Gnathifera</taxon>
        <taxon>Rotifera</taxon>
        <taxon>Eurotatoria</taxon>
        <taxon>Bdelloidea</taxon>
        <taxon>Philodinida</taxon>
        <taxon>Philodinidae</taxon>
        <taxon>Didymodactylos</taxon>
    </lineage>
</organism>
<feature type="non-terminal residue" evidence="3">
    <location>
        <position position="1"/>
    </location>
</feature>
<dbReference type="AlphaFoldDB" id="A0A814VAL7"/>
<keyword evidence="6" id="KW-1185">Reference proteome</keyword>
<dbReference type="OrthoDB" id="301415at2759"/>
<dbReference type="Pfam" id="PF18139">
    <property type="entry name" value="LSDAT_euk"/>
    <property type="match status" value="1"/>
</dbReference>
<evidence type="ECO:0000313" key="5">
    <source>
        <dbReference type="EMBL" id="CAF3949734.1"/>
    </source>
</evidence>
<dbReference type="GO" id="GO:0005886">
    <property type="term" value="C:plasma membrane"/>
    <property type="evidence" value="ECO:0007669"/>
    <property type="project" value="TreeGrafter"/>
</dbReference>